<dbReference type="GO" id="GO:0016788">
    <property type="term" value="F:hydrolase activity, acting on ester bonds"/>
    <property type="evidence" value="ECO:0007669"/>
    <property type="project" value="InterPro"/>
</dbReference>
<proteinExistence type="inferred from homology"/>
<comment type="pathway">
    <text evidence="3">Amino-sugar metabolism; N-acetylneuraminate metabolism.</text>
</comment>
<comment type="similarity">
    <text evidence="5">Belongs to the CMP-NeuNAc synthase family.</text>
</comment>
<dbReference type="Pfam" id="PF08282">
    <property type="entry name" value="Hydrolase_3"/>
    <property type="match status" value="1"/>
</dbReference>
<evidence type="ECO:0000313" key="12">
    <source>
        <dbReference type="Proteomes" id="UP000284892"/>
    </source>
</evidence>
<keyword evidence="9" id="KW-0378">Hydrolase</keyword>
<dbReference type="EC" id="2.7.7.43" evidence="7"/>
<dbReference type="Gene3D" id="3.40.50.1000">
    <property type="entry name" value="HAD superfamily/HAD-like"/>
    <property type="match status" value="1"/>
</dbReference>
<dbReference type="Gene3D" id="3.90.550.10">
    <property type="entry name" value="Spore Coat Polysaccharide Biosynthesis Protein SpsA, Chain A"/>
    <property type="match status" value="1"/>
</dbReference>
<evidence type="ECO:0000256" key="5">
    <source>
        <dbReference type="ARBA" id="ARBA00010726"/>
    </source>
</evidence>
<dbReference type="GO" id="GO:0006054">
    <property type="term" value="P:N-acetylneuraminate metabolic process"/>
    <property type="evidence" value="ECO:0007669"/>
    <property type="project" value="UniProtKB-UniPathway"/>
</dbReference>
<dbReference type="SUPFAM" id="SSF53448">
    <property type="entry name" value="Nucleotide-diphospho-sugar transferases"/>
    <property type="match status" value="1"/>
</dbReference>
<evidence type="ECO:0000256" key="9">
    <source>
        <dbReference type="ARBA" id="ARBA00022801"/>
    </source>
</evidence>
<evidence type="ECO:0000256" key="7">
    <source>
        <dbReference type="ARBA" id="ARBA00012491"/>
    </source>
</evidence>
<name>A0A420DX91_9FLAO</name>
<dbReference type="OrthoDB" id="9805604at2"/>
<evidence type="ECO:0000256" key="10">
    <source>
        <dbReference type="ARBA" id="ARBA00022842"/>
    </source>
</evidence>
<dbReference type="SUPFAM" id="SSF56784">
    <property type="entry name" value="HAD-like"/>
    <property type="match status" value="1"/>
</dbReference>
<comment type="subunit">
    <text evidence="6">Homotetramer.</text>
</comment>
<accession>A0A420DX91</accession>
<evidence type="ECO:0000256" key="2">
    <source>
        <dbReference type="ARBA" id="ARBA00001946"/>
    </source>
</evidence>
<dbReference type="NCBIfam" id="TIGR01670">
    <property type="entry name" value="KdsC-phosphatas"/>
    <property type="match status" value="1"/>
</dbReference>
<dbReference type="EMBL" id="RAQJ01000001">
    <property type="protein sequence ID" value="RKE98829.1"/>
    <property type="molecule type" value="Genomic_DNA"/>
</dbReference>
<comment type="cofactor">
    <cofactor evidence="2">
        <name>Mg(2+)</name>
        <dbReference type="ChEBI" id="CHEBI:18420"/>
    </cofactor>
</comment>
<keyword evidence="8" id="KW-0479">Metal-binding</keyword>
<keyword evidence="10" id="KW-0460">Magnesium</keyword>
<protein>
    <recommendedName>
        <fullName evidence="7">N-acylneuraminate cytidylyltransferase</fullName>
        <ecNumber evidence="7">2.7.7.43</ecNumber>
    </recommendedName>
</protein>
<dbReference type="CDD" id="cd02513">
    <property type="entry name" value="CMP-NeuAc_Synthase"/>
    <property type="match status" value="1"/>
</dbReference>
<comment type="caution">
    <text evidence="11">The sequence shown here is derived from an EMBL/GenBank/DDBJ whole genome shotgun (WGS) entry which is preliminary data.</text>
</comment>
<dbReference type="PANTHER" id="PTHR21485">
    <property type="entry name" value="HAD SUPERFAMILY MEMBERS CMAS AND KDSC"/>
    <property type="match status" value="1"/>
</dbReference>
<dbReference type="PANTHER" id="PTHR21485:SF3">
    <property type="entry name" value="N-ACYLNEURAMINATE CYTIDYLYLTRANSFERASE"/>
    <property type="match status" value="1"/>
</dbReference>
<evidence type="ECO:0000256" key="6">
    <source>
        <dbReference type="ARBA" id="ARBA00011881"/>
    </source>
</evidence>
<comment type="catalytic activity">
    <reaction evidence="1">
        <text>an N-acylneuraminate + CTP = a CMP-N-acyl-beta-neuraminate + diphosphate</text>
        <dbReference type="Rhea" id="RHEA:11344"/>
        <dbReference type="ChEBI" id="CHEBI:33019"/>
        <dbReference type="ChEBI" id="CHEBI:37563"/>
        <dbReference type="ChEBI" id="CHEBI:60073"/>
        <dbReference type="ChEBI" id="CHEBI:68671"/>
        <dbReference type="EC" id="2.7.7.43"/>
    </reaction>
</comment>
<dbReference type="UniPathway" id="UPA00628"/>
<organism evidence="11 12">
    <name type="scientific">Ichthyenterobacterium magnum</name>
    <dbReference type="NCBI Taxonomy" id="1230530"/>
    <lineage>
        <taxon>Bacteria</taxon>
        <taxon>Pseudomonadati</taxon>
        <taxon>Bacteroidota</taxon>
        <taxon>Flavobacteriia</taxon>
        <taxon>Flavobacteriales</taxon>
        <taxon>Flavobacteriaceae</taxon>
        <taxon>Ichthyenterobacterium</taxon>
    </lineage>
</organism>
<dbReference type="Proteomes" id="UP000284892">
    <property type="component" value="Unassembled WGS sequence"/>
</dbReference>
<dbReference type="InterPro" id="IPR036412">
    <property type="entry name" value="HAD-like_sf"/>
</dbReference>
<dbReference type="AlphaFoldDB" id="A0A420DX91"/>
<evidence type="ECO:0000256" key="3">
    <source>
        <dbReference type="ARBA" id="ARBA00005141"/>
    </source>
</evidence>
<dbReference type="Pfam" id="PF02348">
    <property type="entry name" value="CTP_transf_3"/>
    <property type="match status" value="1"/>
</dbReference>
<evidence type="ECO:0000256" key="1">
    <source>
        <dbReference type="ARBA" id="ARBA00001862"/>
    </source>
</evidence>
<dbReference type="InterPro" id="IPR010023">
    <property type="entry name" value="KdsC_fam"/>
</dbReference>
<sequence>MKTIAFIPVRGGSKSIPLKNVKPFCGQPLVYWTAKAAQQAPEVDEVVIATDSDDIKKTVLGFKFNKLKVYQRSSENAEDTSSTESVMLEYINNTQLDTNDVFILIQATSPFLLAKDVSNGIQQLKKSKKDSLLSCAKVKRFFWDDAGLPLNYDFKDRPRRQDFDGTLIENGAFYINTVSNIKEYRNRLSGAIEIYKMEEYTMTEIDEPDDWVYAEYLMKKHVISNDKKEIKLFLSDVDGVLTDAGMYYSENGDELKKFNTHDGKGFELLRNANIKTGIITSETTKIVERRAQKLKVDFLYQGKEHGGKLEAAKTICNNLGITLDEVAYIGDDVNCYELLSNVGFAACPSNAVDKIKSISNILILDTKGGDGAVRAFVNKIL</sequence>
<evidence type="ECO:0000256" key="4">
    <source>
        <dbReference type="ARBA" id="ARBA00005893"/>
    </source>
</evidence>
<keyword evidence="11" id="KW-0548">Nucleotidyltransferase</keyword>
<comment type="similarity">
    <text evidence="4">Belongs to the KdsC family.</text>
</comment>
<evidence type="ECO:0000313" key="11">
    <source>
        <dbReference type="EMBL" id="RKE98829.1"/>
    </source>
</evidence>
<dbReference type="InterPro" id="IPR023214">
    <property type="entry name" value="HAD_sf"/>
</dbReference>
<dbReference type="GO" id="GO:0008781">
    <property type="term" value="F:N-acylneuraminate cytidylyltransferase activity"/>
    <property type="evidence" value="ECO:0007669"/>
    <property type="project" value="UniProtKB-EC"/>
</dbReference>
<dbReference type="InterPro" id="IPR050793">
    <property type="entry name" value="CMP-NeuNAc_synthase"/>
</dbReference>
<dbReference type="InterPro" id="IPR003329">
    <property type="entry name" value="Cytidylyl_trans"/>
</dbReference>
<keyword evidence="12" id="KW-1185">Reference proteome</keyword>
<dbReference type="RefSeq" id="WP_120200015.1">
    <property type="nucleotide sequence ID" value="NZ_RAQJ01000001.1"/>
</dbReference>
<evidence type="ECO:0000256" key="8">
    <source>
        <dbReference type="ARBA" id="ARBA00022723"/>
    </source>
</evidence>
<reference evidence="11 12" key="1">
    <citation type="submission" date="2018-09" db="EMBL/GenBank/DDBJ databases">
        <title>Genomic Encyclopedia of Archaeal and Bacterial Type Strains, Phase II (KMG-II): from individual species to whole genera.</title>
        <authorList>
            <person name="Goeker M."/>
        </authorList>
    </citation>
    <scope>NUCLEOTIDE SEQUENCE [LARGE SCALE GENOMIC DNA]</scope>
    <source>
        <strain evidence="11 12">DSM 26283</strain>
    </source>
</reference>
<dbReference type="InterPro" id="IPR029044">
    <property type="entry name" value="Nucleotide-diphossugar_trans"/>
</dbReference>
<gene>
    <name evidence="11" type="ORF">BXY80_0924</name>
</gene>
<keyword evidence="11" id="KW-0808">Transferase</keyword>
<dbReference type="GO" id="GO:0046872">
    <property type="term" value="F:metal ion binding"/>
    <property type="evidence" value="ECO:0007669"/>
    <property type="project" value="UniProtKB-KW"/>
</dbReference>